<organism evidence="12 13">
    <name type="scientific">Almyronema epifaneia S1</name>
    <dbReference type="NCBI Taxonomy" id="2991925"/>
    <lineage>
        <taxon>Bacteria</taxon>
        <taxon>Bacillati</taxon>
        <taxon>Cyanobacteriota</taxon>
        <taxon>Cyanophyceae</taxon>
        <taxon>Nodosilineales</taxon>
        <taxon>Nodosilineaceae</taxon>
        <taxon>Almyronema</taxon>
        <taxon>Almyronema epifaneia</taxon>
    </lineage>
</organism>
<reference evidence="12 13" key="1">
    <citation type="submission" date="2024-10" db="EMBL/GenBank/DDBJ databases">
        <authorList>
            <person name="Ratan Roy A."/>
            <person name="Morales Sandoval P.H."/>
            <person name="De Los Santos Villalobos S."/>
            <person name="Chakraborty S."/>
            <person name="Mukherjee J."/>
        </authorList>
    </citation>
    <scope>NUCLEOTIDE SEQUENCE [LARGE SCALE GENOMIC DNA]</scope>
    <source>
        <strain evidence="12 13">S1</strain>
    </source>
</reference>
<dbReference type="PROSITE" id="PS50878">
    <property type="entry name" value="RT_POL"/>
    <property type="match status" value="1"/>
</dbReference>
<comment type="caution">
    <text evidence="12">The sequence shown here is derived from an EMBL/GenBank/DDBJ whole genome shotgun (WGS) entry which is preliminary data.</text>
</comment>
<keyword evidence="6 10" id="KW-0051">Antiviral defense</keyword>
<comment type="subunit">
    <text evidence="9 10">Homodimer, forms a heterotetramer with a Cas2 homodimer.</text>
</comment>
<keyword evidence="13" id="KW-1185">Reference proteome</keyword>
<dbReference type="Pfam" id="PF01867">
    <property type="entry name" value="Cas_Cas1"/>
    <property type="match status" value="1"/>
</dbReference>
<comment type="similarity">
    <text evidence="10">Belongs to the CRISPR-associated endonuclease Cas1 family.</text>
</comment>
<dbReference type="CDD" id="cd09634">
    <property type="entry name" value="Cas1_I-II-III"/>
    <property type="match status" value="1"/>
</dbReference>
<feature type="binding site" evidence="10">
    <location>
        <position position="522"/>
    </location>
    <ligand>
        <name>Mn(2+)</name>
        <dbReference type="ChEBI" id="CHEBI:29035"/>
    </ligand>
</feature>
<evidence type="ECO:0000256" key="3">
    <source>
        <dbReference type="ARBA" id="ARBA00022759"/>
    </source>
</evidence>
<accession>A0ABW6IK49</accession>
<keyword evidence="4 10" id="KW-0378">Hydrolase</keyword>
<evidence type="ECO:0000313" key="12">
    <source>
        <dbReference type="EMBL" id="MFE4108589.1"/>
    </source>
</evidence>
<dbReference type="InterPro" id="IPR000477">
    <property type="entry name" value="RT_dom"/>
</dbReference>
<dbReference type="PANTHER" id="PTHR34353">
    <property type="entry name" value="CRISPR-ASSOCIATED ENDONUCLEASE CAS1 1"/>
    <property type="match status" value="1"/>
</dbReference>
<keyword evidence="7 10" id="KW-0238">DNA-binding</keyword>
<dbReference type="NCBIfam" id="TIGR00287">
    <property type="entry name" value="cas1"/>
    <property type="match status" value="1"/>
</dbReference>
<name>A0ABW6IK49_9CYAN</name>
<dbReference type="HAMAP" id="MF_01470">
    <property type="entry name" value="Cas1"/>
    <property type="match status" value="1"/>
</dbReference>
<evidence type="ECO:0000259" key="11">
    <source>
        <dbReference type="PROSITE" id="PS50878"/>
    </source>
</evidence>
<dbReference type="InterPro" id="IPR043502">
    <property type="entry name" value="DNA/RNA_pol_sf"/>
</dbReference>
<evidence type="ECO:0000256" key="10">
    <source>
        <dbReference type="HAMAP-Rule" id="MF_01470"/>
    </source>
</evidence>
<comment type="cofactor">
    <cofactor evidence="10">
        <name>Mg(2+)</name>
        <dbReference type="ChEBI" id="CHEBI:18420"/>
    </cofactor>
    <cofactor evidence="10">
        <name>Mn(2+)</name>
        <dbReference type="ChEBI" id="CHEBI:29035"/>
    </cofactor>
</comment>
<keyword evidence="8 10" id="KW-0464">Manganese</keyword>
<dbReference type="InterPro" id="IPR043128">
    <property type="entry name" value="Rev_trsase/Diguanyl_cyclase"/>
</dbReference>
<proteinExistence type="inferred from homology"/>
<dbReference type="GO" id="GO:0004519">
    <property type="term" value="F:endonuclease activity"/>
    <property type="evidence" value="ECO:0007669"/>
    <property type="project" value="UniProtKB-KW"/>
</dbReference>
<keyword evidence="2 10" id="KW-0479">Metal-binding</keyword>
<dbReference type="InterPro" id="IPR042206">
    <property type="entry name" value="CRISPR-assoc_Cas1_C"/>
</dbReference>
<protein>
    <recommendedName>
        <fullName evidence="10">CRISPR-associated endonuclease Cas1</fullName>
        <ecNumber evidence="10">3.1.-.-</ecNumber>
    </recommendedName>
</protein>
<feature type="binding site" evidence="10">
    <location>
        <position position="588"/>
    </location>
    <ligand>
        <name>Mn(2+)</name>
        <dbReference type="ChEBI" id="CHEBI:29035"/>
    </ligand>
</feature>
<sequence length="698" mass="79260">MPSLRDRFLEPINFELAWDKVATNQGCAGVDGETIADFGRRKQKALSSLRRAVATGKYRPMPLRQLFVPKKTAGWRELGVPTVRDRIVQQALLQVLYPVMEAEFEPASFAYRPGRSHLMAVEQVAYWGRRGYDWVLDADIVKYFNNIQHLRLLSEVKERIDQPWLLKLLEGWITAGTLTKDGILLPICGVPQGAVVSPLLANVYLDDFDELLTAQGWKLVRYADDFVVLGRSRQRILEGQAMVAQLLGLMDLQLHPDKTRITSFDQGFRFLGHAFAGDVVVPLSPVPARDRIPKGAKSSTEMKLVYSDSGAETSAMQQALVAALKQTQQPIPPPLFVVLGYQVRADSAVEIESKELEWRNGMSSLYVVEQGTYLQKEQGRFVLKAPKDEPLEIPIREVERILVFGNVQLSTAVISHCLQLQIPVIFLSQLGEYKGHLWSAETTDLIVEARQFERQQDEAFRIETARAVVYGKLWNSKIFLLRQNRKRQLPAVTAAIERLAQAMETVANLEQGLTLEQVRGYEGIGATQYFQSFKPLITNPGFEWLGRNFHPPTDPVNSLLSFGYTLLFNNVFSLLLAEGLNPYLGNLHGAERQQAYLAFDLMEEFRSPVVDSLVMQLVNKKTIRPTDFSWPKKNQGVYLTGSARRIFLKRFEQRITENVTHPDVKESVTYRRVIQLQIQGYKKAVLGNYPYEAFRRTN</sequence>
<keyword evidence="3 10" id="KW-0255">Endonuclease</keyword>
<dbReference type="Gene3D" id="1.20.120.920">
    <property type="entry name" value="CRISPR-associated endonuclease Cas1, C-terminal domain"/>
    <property type="match status" value="1"/>
</dbReference>
<comment type="function">
    <text evidence="10">CRISPR (clustered regularly interspaced short palindromic repeat), is an adaptive immune system that provides protection against mobile genetic elements (viruses, transposable elements and conjugative plasmids). CRISPR clusters contain spacers, sequences complementary to antecedent mobile elements, and target invading nucleic acids. CRISPR clusters are transcribed and processed into CRISPR RNA (crRNA). Acts as a dsDNA endonuclease. Involved in the integration of spacer DNA into the CRISPR cassette.</text>
</comment>
<evidence type="ECO:0000256" key="6">
    <source>
        <dbReference type="ARBA" id="ARBA00023118"/>
    </source>
</evidence>
<evidence type="ECO:0000256" key="9">
    <source>
        <dbReference type="ARBA" id="ARBA00038592"/>
    </source>
</evidence>
<dbReference type="Proteomes" id="UP001600165">
    <property type="component" value="Unassembled WGS sequence"/>
</dbReference>
<feature type="binding site" evidence="10">
    <location>
        <position position="603"/>
    </location>
    <ligand>
        <name>Mn(2+)</name>
        <dbReference type="ChEBI" id="CHEBI:29035"/>
    </ligand>
</feature>
<dbReference type="PANTHER" id="PTHR34353:SF2">
    <property type="entry name" value="CRISPR-ASSOCIATED ENDONUCLEASE CAS1 1"/>
    <property type="match status" value="1"/>
</dbReference>
<dbReference type="InterPro" id="IPR050646">
    <property type="entry name" value="Cas1"/>
</dbReference>
<evidence type="ECO:0000256" key="7">
    <source>
        <dbReference type="ARBA" id="ARBA00023125"/>
    </source>
</evidence>
<evidence type="ECO:0000256" key="2">
    <source>
        <dbReference type="ARBA" id="ARBA00022723"/>
    </source>
</evidence>
<gene>
    <name evidence="10 12" type="primary">cas1</name>
    <name evidence="12" type="ORF">ACFVKH_20120</name>
</gene>
<dbReference type="InterPro" id="IPR042211">
    <property type="entry name" value="CRISPR-assoc_Cas1_N"/>
</dbReference>
<evidence type="ECO:0000256" key="1">
    <source>
        <dbReference type="ARBA" id="ARBA00022722"/>
    </source>
</evidence>
<dbReference type="EC" id="3.1.-.-" evidence="10"/>
<evidence type="ECO:0000313" key="13">
    <source>
        <dbReference type="Proteomes" id="UP001600165"/>
    </source>
</evidence>
<dbReference type="SUPFAM" id="SSF56672">
    <property type="entry name" value="DNA/RNA polymerases"/>
    <property type="match status" value="1"/>
</dbReference>
<dbReference type="Gene3D" id="3.30.70.270">
    <property type="match status" value="1"/>
</dbReference>
<evidence type="ECO:0000256" key="8">
    <source>
        <dbReference type="ARBA" id="ARBA00023211"/>
    </source>
</evidence>
<keyword evidence="1 10" id="KW-0540">Nuclease</keyword>
<dbReference type="CDD" id="cd01651">
    <property type="entry name" value="RT_G2_intron"/>
    <property type="match status" value="1"/>
</dbReference>
<dbReference type="RefSeq" id="WP_377968212.1">
    <property type="nucleotide sequence ID" value="NZ_JBHZOL010000116.1"/>
</dbReference>
<evidence type="ECO:0000256" key="4">
    <source>
        <dbReference type="ARBA" id="ARBA00022801"/>
    </source>
</evidence>
<dbReference type="Pfam" id="PF00078">
    <property type="entry name" value="RVT_1"/>
    <property type="match status" value="1"/>
</dbReference>
<dbReference type="Gene3D" id="3.100.10.20">
    <property type="entry name" value="CRISPR-associated endonuclease Cas1, N-terminal domain"/>
    <property type="match status" value="1"/>
</dbReference>
<feature type="domain" description="Reverse transcriptase" evidence="11">
    <location>
        <begin position="49"/>
        <end position="275"/>
    </location>
</feature>
<evidence type="ECO:0000256" key="5">
    <source>
        <dbReference type="ARBA" id="ARBA00022842"/>
    </source>
</evidence>
<dbReference type="InterPro" id="IPR002729">
    <property type="entry name" value="CRISPR-assoc_Cas1"/>
</dbReference>
<keyword evidence="5 10" id="KW-0460">Magnesium</keyword>
<dbReference type="EMBL" id="JBHZOL010000116">
    <property type="protein sequence ID" value="MFE4108589.1"/>
    <property type="molecule type" value="Genomic_DNA"/>
</dbReference>